<sequence>MDLNVKKIYIYTDIIVEIISWGFNRVLGVLGLLFFIHQNLEIGVSHSLRIKILIQNTNGLNF</sequence>
<proteinExistence type="predicted"/>
<keyword evidence="2" id="KW-1185">Reference proteome</keyword>
<dbReference type="Proteomes" id="UP000276133">
    <property type="component" value="Unassembled WGS sequence"/>
</dbReference>
<gene>
    <name evidence="1" type="ORF">BpHYR1_036133</name>
</gene>
<dbReference type="AlphaFoldDB" id="A0A3M7S5I0"/>
<evidence type="ECO:0000313" key="1">
    <source>
        <dbReference type="EMBL" id="RNA31021.1"/>
    </source>
</evidence>
<accession>A0A3M7S5I0</accession>
<evidence type="ECO:0000313" key="2">
    <source>
        <dbReference type="Proteomes" id="UP000276133"/>
    </source>
</evidence>
<reference evidence="1 2" key="1">
    <citation type="journal article" date="2018" name="Sci. Rep.">
        <title>Genomic signatures of local adaptation to the degree of environmental predictability in rotifers.</title>
        <authorList>
            <person name="Franch-Gras L."/>
            <person name="Hahn C."/>
            <person name="Garcia-Roger E.M."/>
            <person name="Carmona M.J."/>
            <person name="Serra M."/>
            <person name="Gomez A."/>
        </authorList>
    </citation>
    <scope>NUCLEOTIDE SEQUENCE [LARGE SCALE GENOMIC DNA]</scope>
    <source>
        <strain evidence="1">HYR1</strain>
    </source>
</reference>
<comment type="caution">
    <text evidence="1">The sequence shown here is derived from an EMBL/GenBank/DDBJ whole genome shotgun (WGS) entry which is preliminary data.</text>
</comment>
<protein>
    <submittedName>
        <fullName evidence="1">Uncharacterized protein</fullName>
    </submittedName>
</protein>
<name>A0A3M7S5I0_BRAPC</name>
<dbReference type="EMBL" id="REGN01002004">
    <property type="protein sequence ID" value="RNA31021.1"/>
    <property type="molecule type" value="Genomic_DNA"/>
</dbReference>
<organism evidence="1 2">
    <name type="scientific">Brachionus plicatilis</name>
    <name type="common">Marine rotifer</name>
    <name type="synonym">Brachionus muelleri</name>
    <dbReference type="NCBI Taxonomy" id="10195"/>
    <lineage>
        <taxon>Eukaryota</taxon>
        <taxon>Metazoa</taxon>
        <taxon>Spiralia</taxon>
        <taxon>Gnathifera</taxon>
        <taxon>Rotifera</taxon>
        <taxon>Eurotatoria</taxon>
        <taxon>Monogononta</taxon>
        <taxon>Pseudotrocha</taxon>
        <taxon>Ploima</taxon>
        <taxon>Brachionidae</taxon>
        <taxon>Brachionus</taxon>
    </lineage>
</organism>